<sequence>MSPTVFSQLDKSLHDHLAALVHLSATADDPTAADLARTELPRVVAALRALLDEHTPDPHGRCPTCRTHRSRRFSRKLPSPCRAYLGAQLALTVTAETPGLHRHVRTAV</sequence>
<organism evidence="1 2">
    <name type="scientific">Saccharothrix variisporea</name>
    <dbReference type="NCBI Taxonomy" id="543527"/>
    <lineage>
        <taxon>Bacteria</taxon>
        <taxon>Bacillati</taxon>
        <taxon>Actinomycetota</taxon>
        <taxon>Actinomycetes</taxon>
        <taxon>Pseudonocardiales</taxon>
        <taxon>Pseudonocardiaceae</taxon>
        <taxon>Saccharothrix</taxon>
    </lineage>
</organism>
<protein>
    <submittedName>
        <fullName evidence="1">Uncharacterized protein</fullName>
    </submittedName>
</protein>
<evidence type="ECO:0000313" key="1">
    <source>
        <dbReference type="EMBL" id="RKT73305.1"/>
    </source>
</evidence>
<dbReference type="Proteomes" id="UP000272729">
    <property type="component" value="Unassembled WGS sequence"/>
</dbReference>
<reference evidence="1 2" key="1">
    <citation type="submission" date="2018-10" db="EMBL/GenBank/DDBJ databases">
        <title>Sequencing the genomes of 1000 actinobacteria strains.</title>
        <authorList>
            <person name="Klenk H.-P."/>
        </authorList>
    </citation>
    <scope>NUCLEOTIDE SEQUENCE [LARGE SCALE GENOMIC DNA]</scope>
    <source>
        <strain evidence="1 2">DSM 43911</strain>
    </source>
</reference>
<dbReference type="EMBL" id="RBXR01000001">
    <property type="protein sequence ID" value="RKT73305.1"/>
    <property type="molecule type" value="Genomic_DNA"/>
</dbReference>
<name>A0A495XJI1_9PSEU</name>
<proteinExistence type="predicted"/>
<dbReference type="AlphaFoldDB" id="A0A495XJI1"/>
<comment type="caution">
    <text evidence="1">The sequence shown here is derived from an EMBL/GenBank/DDBJ whole genome shotgun (WGS) entry which is preliminary data.</text>
</comment>
<accession>A0A495XJI1</accession>
<evidence type="ECO:0000313" key="2">
    <source>
        <dbReference type="Proteomes" id="UP000272729"/>
    </source>
</evidence>
<keyword evidence="2" id="KW-1185">Reference proteome</keyword>
<dbReference type="OrthoDB" id="3693568at2"/>
<dbReference type="RefSeq" id="WP_121226981.1">
    <property type="nucleotide sequence ID" value="NZ_JBIUBA010000031.1"/>
</dbReference>
<gene>
    <name evidence="1" type="ORF">DFJ66_6635</name>
</gene>